<dbReference type="GO" id="GO:0009274">
    <property type="term" value="C:peptidoglycan-based cell wall"/>
    <property type="evidence" value="ECO:0007669"/>
    <property type="project" value="InterPro"/>
</dbReference>
<evidence type="ECO:0000259" key="2">
    <source>
        <dbReference type="Pfam" id="PF03217"/>
    </source>
</evidence>
<dbReference type="EMBL" id="JN872561">
    <property type="protein sequence ID" value="AFB69876.1"/>
    <property type="molecule type" value="Genomic_DNA"/>
</dbReference>
<evidence type="ECO:0000256" key="1">
    <source>
        <dbReference type="SAM" id="SignalP"/>
    </source>
</evidence>
<name>H6VTN5_9LACO</name>
<dbReference type="PRINTS" id="PR01729">
    <property type="entry name" value="SURFACELAYER"/>
</dbReference>
<feature type="domain" description="S-layer protein C-terminal" evidence="2">
    <location>
        <begin position="406"/>
        <end position="470"/>
    </location>
</feature>
<dbReference type="InterPro" id="IPR024968">
    <property type="entry name" value="SlpA_C_lactobacillus"/>
</dbReference>
<feature type="chain" id="PRO_5003607774" evidence="1">
    <location>
        <begin position="33"/>
        <end position="533"/>
    </location>
</feature>
<dbReference type="GO" id="GO:0030115">
    <property type="term" value="C:S-layer"/>
    <property type="evidence" value="ECO:0007669"/>
    <property type="project" value="InterPro"/>
</dbReference>
<sequence length="533" mass="55958">MKKNLRIVSAAAAALLAVAPVAATVAPAPVSAASTTNTVTNTYLNKGAKVTLTAALNTAKAASDVMTVPSTDVSDPQGHAVPKGTEVEVVNATTTENVVVKYTGSDKKTHYAVLNQSALVAQVPAKPATKPSTSESINAGNGSVFDNAANLAVNITAVASSQATHGAISGNVVFTDAQGQAHTALLTNDENGVNFTNLVNLKTGKSPLSLNDFPAGHYRANLNGVSLNLGNAYSNKSVTITLPKNVEAVQIGDKSYLGGATFTVTADANGVVNLGTLRVKFWAYDPADLQEVHFYSVKTGNVVPSGSVDLHAVNGKLTVQSVFAALTQEYRASQLDRHHNVETLIPVNDIKAQLEKAGTKVADDGSFTAPASFSLNMSAKSNNNGATASLPVTVNVDNVTPAAAQETTKTVKIMHIATIYDKNGKATHEPALRAYNTVSVVSEPVSLKDEKGKDAGKFYKLAGKDQYIKVGNVDGTSRSLRHNSYVYKSTGKRRGKTVLKKGSSVTTYGKSFMIAGHQMYRIGENQYVKKANF</sequence>
<dbReference type="Pfam" id="PF22797">
    <property type="entry name" value="SlpA_D2"/>
    <property type="match status" value="1"/>
</dbReference>
<reference evidence="4" key="1">
    <citation type="journal article" date="2013" name="Appl. Microbiol. Biotechnol.">
        <title>Characterization of a S-layer protein from Lactobacillus crispatus K313 and the domains responsible for binding to cell wall and adherence to collagen.</title>
        <authorList>
            <person name="Sun Z."/>
            <person name="Kong J."/>
            <person name="Hu S."/>
            <person name="Kong W."/>
            <person name="Lu W."/>
            <person name="Liu W."/>
        </authorList>
    </citation>
    <scope>NUCLEOTIDE SEQUENCE</scope>
    <source>
        <strain evidence="4">K313</strain>
    </source>
</reference>
<proteinExistence type="predicted"/>
<feature type="domain" description="S-layer protein" evidence="3">
    <location>
        <begin position="299"/>
        <end position="398"/>
    </location>
</feature>
<dbReference type="GO" id="GO:0005199">
    <property type="term" value="F:structural constituent of cell wall"/>
    <property type="evidence" value="ECO:0007669"/>
    <property type="project" value="InterPro"/>
</dbReference>
<feature type="non-terminal residue" evidence="4">
    <location>
        <position position="533"/>
    </location>
</feature>
<dbReference type="InterPro" id="IPR004903">
    <property type="entry name" value="S-layer_prot"/>
</dbReference>
<evidence type="ECO:0000313" key="4">
    <source>
        <dbReference type="EMBL" id="AFB69876.1"/>
    </source>
</evidence>
<dbReference type="InterPro" id="IPR055005">
    <property type="entry name" value="SlpA_D2"/>
</dbReference>
<organism evidence="4">
    <name type="scientific">Lactobacillus crispatus</name>
    <dbReference type="NCBI Taxonomy" id="47770"/>
    <lineage>
        <taxon>Bacteria</taxon>
        <taxon>Bacillati</taxon>
        <taxon>Bacillota</taxon>
        <taxon>Bacilli</taxon>
        <taxon>Lactobacillales</taxon>
        <taxon>Lactobacillaceae</taxon>
        <taxon>Lactobacillus</taxon>
    </lineage>
</organism>
<protein>
    <submittedName>
        <fullName evidence="4">Surface layer protein SlpB</fullName>
    </submittedName>
</protein>
<keyword evidence="1" id="KW-0732">Signal</keyword>
<feature type="signal peptide" evidence="1">
    <location>
        <begin position="1"/>
        <end position="32"/>
    </location>
</feature>
<dbReference type="Pfam" id="PF03217">
    <property type="entry name" value="SlpA"/>
    <property type="match status" value="2"/>
</dbReference>
<dbReference type="AlphaFoldDB" id="H6VTN5"/>
<evidence type="ECO:0000259" key="3">
    <source>
        <dbReference type="Pfam" id="PF22797"/>
    </source>
</evidence>
<accession>H6VTN5</accession>
<feature type="domain" description="S-layer protein C-terminal" evidence="2">
    <location>
        <begin position="471"/>
        <end position="530"/>
    </location>
</feature>